<organism evidence="2">
    <name type="scientific">Rhizophora mucronata</name>
    <name type="common">Asiatic mangrove</name>
    <dbReference type="NCBI Taxonomy" id="61149"/>
    <lineage>
        <taxon>Eukaryota</taxon>
        <taxon>Viridiplantae</taxon>
        <taxon>Streptophyta</taxon>
        <taxon>Embryophyta</taxon>
        <taxon>Tracheophyta</taxon>
        <taxon>Spermatophyta</taxon>
        <taxon>Magnoliopsida</taxon>
        <taxon>eudicotyledons</taxon>
        <taxon>Gunneridae</taxon>
        <taxon>Pentapetalae</taxon>
        <taxon>rosids</taxon>
        <taxon>fabids</taxon>
        <taxon>Malpighiales</taxon>
        <taxon>Rhizophoraceae</taxon>
        <taxon>Rhizophora</taxon>
    </lineage>
</organism>
<name>A0A2P2PM85_RHIMU</name>
<evidence type="ECO:0000313" key="2">
    <source>
        <dbReference type="EMBL" id="MBX55866.1"/>
    </source>
</evidence>
<protein>
    <submittedName>
        <fullName evidence="2">Uncharacterized protein</fullName>
    </submittedName>
</protein>
<reference evidence="2" key="1">
    <citation type="submission" date="2018-02" db="EMBL/GenBank/DDBJ databases">
        <title>Rhizophora mucronata_Transcriptome.</title>
        <authorList>
            <person name="Meera S.P."/>
            <person name="Sreeshan A."/>
            <person name="Augustine A."/>
        </authorList>
    </citation>
    <scope>NUCLEOTIDE SEQUENCE</scope>
    <source>
        <tissue evidence="2">Leaf</tissue>
    </source>
</reference>
<keyword evidence="1" id="KW-0732">Signal</keyword>
<feature type="signal peptide" evidence="1">
    <location>
        <begin position="1"/>
        <end position="18"/>
    </location>
</feature>
<evidence type="ECO:0000256" key="1">
    <source>
        <dbReference type="SAM" id="SignalP"/>
    </source>
</evidence>
<feature type="chain" id="PRO_5015134981" evidence="1">
    <location>
        <begin position="19"/>
        <end position="59"/>
    </location>
</feature>
<sequence length="59" mass="7052">MRVCFSYFLLYFIQFISSKGTEIREKFLKLNETPESFLILLSNSTTFCWRTLFLQVTSL</sequence>
<accession>A0A2P2PM85</accession>
<dbReference type="AlphaFoldDB" id="A0A2P2PM85"/>
<dbReference type="EMBL" id="GGEC01075382">
    <property type="protein sequence ID" value="MBX55866.1"/>
    <property type="molecule type" value="Transcribed_RNA"/>
</dbReference>
<proteinExistence type="predicted"/>